<keyword evidence="2" id="KW-0663">Pyridoxal phosphate</keyword>
<dbReference type="PANTHER" id="PTHR10314">
    <property type="entry name" value="CYSTATHIONINE BETA-SYNTHASE"/>
    <property type="match status" value="1"/>
</dbReference>
<dbReference type="SUPFAM" id="SSF54631">
    <property type="entry name" value="CBS-domain pair"/>
    <property type="match status" value="1"/>
</dbReference>
<protein>
    <submittedName>
        <fullName evidence="6">Cystathionine beta-synthase</fullName>
    </submittedName>
</protein>
<sequence>MTVSSPVLAPAAPSVAPPPPRSILPPRSRGVLEMIGNTPLLRVRHLDTGPCELYLKLENQNPAGSIKDRVALSMIEAAERDGKLAPGGTIIEATAGNTGLGLALVASQKGYRLILVVPDKMSREKVLHLQALGAQVILTRSDVGKGDPDYYQDRAARLAATIPGAFYIDQFNNAANPLAHETGTGPEIWAQLDGKVDAVVVGVGSSGTLSGLTRFFGRVSPHTEFVLADPQGSILADHIEHGHHGAAGSWLVEGIGEDFIPPLADFSKVGRSYRISDRQSFDSARELLRHEGILGGSSTGTLLAAALQYCRAQTTPKRVVTFVCDSGNKYLSKMYNDFWLFDQGLHQPPQVGNITDLIARRHDHGHSVVCHPDEPLTVVYQRMRLHDVSQLPVIDSERVIGLIDEWDLLMSVHGEPENFHQPVFTAMSSNVETISPRASLQDLLLVFNNGHIAVVIERERYLGLITQSDLLTYWRQRVGAA</sequence>
<evidence type="ECO:0000259" key="5">
    <source>
        <dbReference type="PROSITE" id="PS51371"/>
    </source>
</evidence>
<dbReference type="RefSeq" id="WP_272802815.1">
    <property type="nucleotide sequence ID" value="NZ_JAQQKY010000003.1"/>
</dbReference>
<dbReference type="CDD" id="cd01561">
    <property type="entry name" value="CBS_like"/>
    <property type="match status" value="1"/>
</dbReference>
<dbReference type="InterPro" id="IPR001926">
    <property type="entry name" value="TrpB-like_PALP"/>
</dbReference>
<dbReference type="Pfam" id="PF00291">
    <property type="entry name" value="PALP"/>
    <property type="match status" value="1"/>
</dbReference>
<dbReference type="SUPFAM" id="SSF53686">
    <property type="entry name" value="Tryptophan synthase beta subunit-like PLP-dependent enzymes"/>
    <property type="match status" value="1"/>
</dbReference>
<name>A0ABT5I2Y9_VOGIN</name>
<feature type="compositionally biased region" description="Low complexity" evidence="4">
    <location>
        <begin position="1"/>
        <end position="14"/>
    </location>
</feature>
<comment type="cofactor">
    <cofactor evidence="1">
        <name>pyridoxal 5'-phosphate</name>
        <dbReference type="ChEBI" id="CHEBI:597326"/>
    </cofactor>
</comment>
<proteinExistence type="predicted"/>
<keyword evidence="7" id="KW-1185">Reference proteome</keyword>
<gene>
    <name evidence="6" type="ORF">PQU93_07085</name>
</gene>
<dbReference type="InterPro" id="IPR050214">
    <property type="entry name" value="Cys_Synth/Cystath_Beta-Synth"/>
</dbReference>
<dbReference type="Gene3D" id="3.10.580.10">
    <property type="entry name" value="CBS-domain"/>
    <property type="match status" value="1"/>
</dbReference>
<dbReference type="Proteomes" id="UP001221566">
    <property type="component" value="Unassembled WGS sequence"/>
</dbReference>
<evidence type="ECO:0000313" key="6">
    <source>
        <dbReference type="EMBL" id="MDC7690546.1"/>
    </source>
</evidence>
<evidence type="ECO:0000256" key="1">
    <source>
        <dbReference type="ARBA" id="ARBA00001933"/>
    </source>
</evidence>
<feature type="region of interest" description="Disordered" evidence="4">
    <location>
        <begin position="1"/>
        <end position="25"/>
    </location>
</feature>
<evidence type="ECO:0000313" key="7">
    <source>
        <dbReference type="Proteomes" id="UP001221566"/>
    </source>
</evidence>
<dbReference type="PROSITE" id="PS51371">
    <property type="entry name" value="CBS"/>
    <property type="match status" value="1"/>
</dbReference>
<dbReference type="SMART" id="SM00116">
    <property type="entry name" value="CBS"/>
    <property type="match status" value="2"/>
</dbReference>
<dbReference type="InterPro" id="IPR046342">
    <property type="entry name" value="CBS_dom_sf"/>
</dbReference>
<evidence type="ECO:0000256" key="2">
    <source>
        <dbReference type="ARBA" id="ARBA00022898"/>
    </source>
</evidence>
<reference evidence="6 7" key="1">
    <citation type="submission" date="2023-01" db="EMBL/GenBank/DDBJ databases">
        <title>Novel species of the genus Vogesella isolated from rivers.</title>
        <authorList>
            <person name="Lu H."/>
        </authorList>
    </citation>
    <scope>NUCLEOTIDE SEQUENCE [LARGE SCALE GENOMIC DNA]</scope>
    <source>
        <strain evidence="6 7">SH7W</strain>
    </source>
</reference>
<evidence type="ECO:0000256" key="4">
    <source>
        <dbReference type="SAM" id="MobiDB-lite"/>
    </source>
</evidence>
<dbReference type="InterPro" id="IPR001216">
    <property type="entry name" value="P-phosphate_BS"/>
</dbReference>
<dbReference type="CDD" id="cd04608">
    <property type="entry name" value="CBS_pair_CBS"/>
    <property type="match status" value="1"/>
</dbReference>
<feature type="domain" description="CBS" evidence="5">
    <location>
        <begin position="362"/>
        <end position="423"/>
    </location>
</feature>
<comment type="caution">
    <text evidence="6">The sequence shown here is derived from an EMBL/GenBank/DDBJ whole genome shotgun (WGS) entry which is preliminary data.</text>
</comment>
<dbReference type="InterPro" id="IPR046353">
    <property type="entry name" value="CBS_C"/>
</dbReference>
<dbReference type="InterPro" id="IPR036052">
    <property type="entry name" value="TrpB-like_PALP_sf"/>
</dbReference>
<keyword evidence="3" id="KW-0129">CBS domain</keyword>
<dbReference type="Pfam" id="PF00571">
    <property type="entry name" value="CBS"/>
    <property type="match status" value="2"/>
</dbReference>
<dbReference type="EMBL" id="JAQQKY010000003">
    <property type="protein sequence ID" value="MDC7690546.1"/>
    <property type="molecule type" value="Genomic_DNA"/>
</dbReference>
<dbReference type="Gene3D" id="3.40.50.1100">
    <property type="match status" value="2"/>
</dbReference>
<dbReference type="InterPro" id="IPR000644">
    <property type="entry name" value="CBS_dom"/>
</dbReference>
<evidence type="ECO:0000256" key="3">
    <source>
        <dbReference type="PROSITE-ProRule" id="PRU00703"/>
    </source>
</evidence>
<organism evidence="6 7">
    <name type="scientific">Vogesella indigofera</name>
    <name type="common">Pseudomonas indigofera</name>
    <dbReference type="NCBI Taxonomy" id="45465"/>
    <lineage>
        <taxon>Bacteria</taxon>
        <taxon>Pseudomonadati</taxon>
        <taxon>Pseudomonadota</taxon>
        <taxon>Betaproteobacteria</taxon>
        <taxon>Neisseriales</taxon>
        <taxon>Chromobacteriaceae</taxon>
        <taxon>Vogesella</taxon>
    </lineage>
</organism>
<dbReference type="PROSITE" id="PS00901">
    <property type="entry name" value="CYS_SYNTHASE"/>
    <property type="match status" value="1"/>
</dbReference>
<accession>A0ABT5I2Y9</accession>